<accession>A0A0A8YPM6</accession>
<reference evidence="1" key="2">
    <citation type="journal article" date="2015" name="Data Brief">
        <title>Shoot transcriptome of the giant reed, Arundo donax.</title>
        <authorList>
            <person name="Barrero R.A."/>
            <person name="Guerrero F.D."/>
            <person name="Moolhuijzen P."/>
            <person name="Goolsby J.A."/>
            <person name="Tidwell J."/>
            <person name="Bellgard S.E."/>
            <person name="Bellgard M.I."/>
        </authorList>
    </citation>
    <scope>NUCLEOTIDE SEQUENCE</scope>
    <source>
        <tissue evidence="1">Shoot tissue taken approximately 20 cm above the soil surface</tissue>
    </source>
</reference>
<organism evidence="1">
    <name type="scientific">Arundo donax</name>
    <name type="common">Giant reed</name>
    <name type="synonym">Donax arundinaceus</name>
    <dbReference type="NCBI Taxonomy" id="35708"/>
    <lineage>
        <taxon>Eukaryota</taxon>
        <taxon>Viridiplantae</taxon>
        <taxon>Streptophyta</taxon>
        <taxon>Embryophyta</taxon>
        <taxon>Tracheophyta</taxon>
        <taxon>Spermatophyta</taxon>
        <taxon>Magnoliopsida</taxon>
        <taxon>Liliopsida</taxon>
        <taxon>Poales</taxon>
        <taxon>Poaceae</taxon>
        <taxon>PACMAD clade</taxon>
        <taxon>Arundinoideae</taxon>
        <taxon>Arundineae</taxon>
        <taxon>Arundo</taxon>
    </lineage>
</organism>
<evidence type="ECO:0000313" key="1">
    <source>
        <dbReference type="EMBL" id="JAD26780.1"/>
    </source>
</evidence>
<proteinExistence type="predicted"/>
<reference evidence="1" key="1">
    <citation type="submission" date="2014-09" db="EMBL/GenBank/DDBJ databases">
        <authorList>
            <person name="Magalhaes I.L.F."/>
            <person name="Oliveira U."/>
            <person name="Santos F.R."/>
            <person name="Vidigal T.H.D.A."/>
            <person name="Brescovit A.D."/>
            <person name="Santos A.J."/>
        </authorList>
    </citation>
    <scope>NUCLEOTIDE SEQUENCE</scope>
    <source>
        <tissue evidence="1">Shoot tissue taken approximately 20 cm above the soil surface</tissue>
    </source>
</reference>
<protein>
    <submittedName>
        <fullName evidence="1">Uncharacterized protein</fullName>
    </submittedName>
</protein>
<sequence length="38" mass="4452">MVPKKVLAFPSDLKNLDDVLFFQFRYFSVKKVALCTKD</sequence>
<name>A0A0A8YPM6_ARUDO</name>
<dbReference type="AlphaFoldDB" id="A0A0A8YPM6"/>
<dbReference type="EMBL" id="GBRH01271115">
    <property type="protein sequence ID" value="JAD26780.1"/>
    <property type="molecule type" value="Transcribed_RNA"/>
</dbReference>